<feature type="region of interest" description="Disordered" evidence="1">
    <location>
        <begin position="37"/>
        <end position="73"/>
    </location>
</feature>
<feature type="region of interest" description="Disordered" evidence="1">
    <location>
        <begin position="1"/>
        <end position="20"/>
    </location>
</feature>
<proteinExistence type="predicted"/>
<evidence type="ECO:0000313" key="2">
    <source>
        <dbReference type="EMBL" id="GIG71852.1"/>
    </source>
</evidence>
<dbReference type="Proteomes" id="UP000653674">
    <property type="component" value="Unassembled WGS sequence"/>
</dbReference>
<gene>
    <name evidence="2" type="ORF">Pfl04_02560</name>
</gene>
<name>A0A8J3PJI2_9ACTN</name>
<accession>A0A8J3PJI2</accession>
<keyword evidence="3" id="KW-1185">Reference proteome</keyword>
<dbReference type="EMBL" id="BONU01000001">
    <property type="protein sequence ID" value="GIG71852.1"/>
    <property type="molecule type" value="Genomic_DNA"/>
</dbReference>
<evidence type="ECO:0000256" key="1">
    <source>
        <dbReference type="SAM" id="MobiDB-lite"/>
    </source>
</evidence>
<feature type="compositionally biased region" description="Basic and acidic residues" evidence="1">
    <location>
        <begin position="50"/>
        <end position="73"/>
    </location>
</feature>
<dbReference type="AlphaFoldDB" id="A0A8J3PJI2"/>
<protein>
    <submittedName>
        <fullName evidence="2">Uncharacterized protein</fullName>
    </submittedName>
</protein>
<reference evidence="2" key="1">
    <citation type="submission" date="2021-01" db="EMBL/GenBank/DDBJ databases">
        <title>Whole genome shotgun sequence of Planosporangium flavigriseum NBRC 105377.</title>
        <authorList>
            <person name="Komaki H."/>
            <person name="Tamura T."/>
        </authorList>
    </citation>
    <scope>NUCLEOTIDE SEQUENCE</scope>
    <source>
        <strain evidence="2">NBRC 105377</strain>
    </source>
</reference>
<sequence>MSEPDKTPAPDTAAAAKPKQRDRLGRFLYWIFGPPTANNAISAHSPQAKAYRERQRALRQQEREARKKRDESQ</sequence>
<dbReference type="RefSeq" id="WP_168076467.1">
    <property type="nucleotide sequence ID" value="NZ_BAAAQJ010000026.1"/>
</dbReference>
<evidence type="ECO:0000313" key="3">
    <source>
        <dbReference type="Proteomes" id="UP000653674"/>
    </source>
</evidence>
<comment type="caution">
    <text evidence="2">The sequence shown here is derived from an EMBL/GenBank/DDBJ whole genome shotgun (WGS) entry which is preliminary data.</text>
</comment>
<organism evidence="2 3">
    <name type="scientific">Planosporangium flavigriseum</name>
    <dbReference type="NCBI Taxonomy" id="373681"/>
    <lineage>
        <taxon>Bacteria</taxon>
        <taxon>Bacillati</taxon>
        <taxon>Actinomycetota</taxon>
        <taxon>Actinomycetes</taxon>
        <taxon>Micromonosporales</taxon>
        <taxon>Micromonosporaceae</taxon>
        <taxon>Planosporangium</taxon>
    </lineage>
</organism>